<keyword evidence="11 14" id="KW-0411">Iron-sulfur</keyword>
<dbReference type="GO" id="GO:0046872">
    <property type="term" value="F:metal ion binding"/>
    <property type="evidence" value="ECO:0007669"/>
    <property type="project" value="UniProtKB-KW"/>
</dbReference>
<evidence type="ECO:0000259" key="16">
    <source>
        <dbReference type="PROSITE" id="PS51918"/>
    </source>
</evidence>
<comment type="caution">
    <text evidence="17">The sequence shown here is derived from an EMBL/GenBank/DDBJ whole genome shotgun (WGS) entry which is preliminary data.</text>
</comment>
<keyword evidence="7" id="KW-0949">S-adenosyl-L-methionine</keyword>
<dbReference type="InterPro" id="IPR003739">
    <property type="entry name" value="Lys_aminomutase/Glu_NH3_mut"/>
</dbReference>
<evidence type="ECO:0000256" key="13">
    <source>
        <dbReference type="ARBA" id="ARBA00030756"/>
    </source>
</evidence>
<dbReference type="NCBIfam" id="TIGR00238">
    <property type="entry name" value="KamA family radical SAM protein"/>
    <property type="match status" value="1"/>
</dbReference>
<evidence type="ECO:0000256" key="7">
    <source>
        <dbReference type="ARBA" id="ARBA00022691"/>
    </source>
</evidence>
<dbReference type="InterPro" id="IPR007197">
    <property type="entry name" value="rSAM"/>
</dbReference>
<comment type="similarity">
    <text evidence="4">Belongs to the radical SAM superfamily. KamA family.</text>
</comment>
<evidence type="ECO:0000256" key="12">
    <source>
        <dbReference type="ARBA" id="ARBA00023235"/>
    </source>
</evidence>
<dbReference type="SUPFAM" id="SSF102114">
    <property type="entry name" value="Radical SAM enzymes"/>
    <property type="match status" value="1"/>
</dbReference>
<dbReference type="GO" id="GO:0016853">
    <property type="term" value="F:isomerase activity"/>
    <property type="evidence" value="ECO:0007669"/>
    <property type="project" value="UniProtKB-KW"/>
</dbReference>
<keyword evidence="9 15" id="KW-0663">Pyridoxal phosphate</keyword>
<accession>A0A839HBT4</accession>
<evidence type="ECO:0000256" key="2">
    <source>
        <dbReference type="ARBA" id="ARBA00001933"/>
    </source>
</evidence>
<feature type="modified residue" description="N6-(pyridoxal phosphate)lysine" evidence="15">
    <location>
        <position position="336"/>
    </location>
</feature>
<dbReference type="PANTHER" id="PTHR30538:SF1">
    <property type="entry name" value="L-LYSINE 2,3-AMINOMUTASE"/>
    <property type="match status" value="1"/>
</dbReference>
<dbReference type="GO" id="GO:0051539">
    <property type="term" value="F:4 iron, 4 sulfur cluster binding"/>
    <property type="evidence" value="ECO:0007669"/>
    <property type="project" value="UniProtKB-KW"/>
</dbReference>
<feature type="binding site" evidence="14">
    <location>
        <position position="131"/>
    </location>
    <ligand>
        <name>[4Fe-4S] cluster</name>
        <dbReference type="ChEBI" id="CHEBI:49883"/>
        <note>4Fe-4S-S-AdoMet</note>
    </ligand>
</feature>
<reference evidence="17 18" key="1">
    <citation type="journal article" date="2020" name="Arch. Microbiol.">
        <title>The genome sequence of the giant phototrophic gammaproteobacterium Thiospirillum jenense gives insight into its physiological properties and phylogenetic relationships.</title>
        <authorList>
            <person name="Imhoff J.F."/>
            <person name="Meyer T.E."/>
            <person name="Kyndt J.A."/>
        </authorList>
    </citation>
    <scope>NUCLEOTIDE SEQUENCE [LARGE SCALE GENOMIC DNA]</scope>
    <source>
        <strain evidence="17 18">DSM 216</strain>
    </source>
</reference>
<evidence type="ECO:0000256" key="9">
    <source>
        <dbReference type="ARBA" id="ARBA00022898"/>
    </source>
</evidence>
<dbReference type="Proteomes" id="UP000548632">
    <property type="component" value="Unassembled WGS sequence"/>
</dbReference>
<feature type="binding site" evidence="14">
    <location>
        <position position="124"/>
    </location>
    <ligand>
        <name>[4Fe-4S] cluster</name>
        <dbReference type="ChEBI" id="CHEBI:49883"/>
        <note>4Fe-4S-S-AdoMet</note>
    </ligand>
</feature>
<keyword evidence="12" id="KW-0413">Isomerase</keyword>
<evidence type="ECO:0000256" key="8">
    <source>
        <dbReference type="ARBA" id="ARBA00022723"/>
    </source>
</evidence>
<comment type="cofactor">
    <cofactor evidence="3">
        <name>[4Fe-4S] cluster</name>
        <dbReference type="ChEBI" id="CHEBI:49883"/>
    </cofactor>
</comment>
<dbReference type="SFLD" id="SFLDF00314">
    <property type="entry name" value="L-lysine_2_3-aminomutase_(yjeK"/>
    <property type="match status" value="1"/>
</dbReference>
<dbReference type="AlphaFoldDB" id="A0A839HBT4"/>
<keyword evidence="18" id="KW-1185">Reference proteome</keyword>
<dbReference type="Pfam" id="PF04055">
    <property type="entry name" value="Radical_SAM"/>
    <property type="match status" value="1"/>
</dbReference>
<keyword evidence="10" id="KW-0408">Iron</keyword>
<evidence type="ECO:0000256" key="6">
    <source>
        <dbReference type="ARBA" id="ARBA00022485"/>
    </source>
</evidence>
<dbReference type="PIRSF" id="PIRSF004911">
    <property type="entry name" value="DUF160"/>
    <property type="match status" value="1"/>
</dbReference>
<evidence type="ECO:0000256" key="11">
    <source>
        <dbReference type="ARBA" id="ARBA00023014"/>
    </source>
</evidence>
<proteinExistence type="inferred from homology"/>
<sequence length="340" mass="37240">MVTRSSPRCQADRANRGDWQHQIATAVRSAKELCQLLDLDPALAAAATPGARRFAVRVPLSFVNRIERGNPDDPLLLQILPQINELLTPAGYSSDPVGDLTARAAPALLRKYNGRVLLLTTAACALHCRYCLRRCFPAHAGVATAAKLSQALALIAAAPSVDEVILSGGDPLMLADRLLARLLHQLTALPQLKRLRLHTRVPVALPARVTPALVQLLSHQRLPVVMVIHANHAAELNDEVARALNQLRRAGVVLFNQSVLLHGVNDDVATLRQLSERLFDCGVLPYYLHLLDLVTGSAAFYLPDQHARRLMIELRRQLPGYLMPRPVREVAGALSKLPFV</sequence>
<dbReference type="SFLD" id="SFLDS00029">
    <property type="entry name" value="Radical_SAM"/>
    <property type="match status" value="1"/>
</dbReference>
<dbReference type="PROSITE" id="PS51918">
    <property type="entry name" value="RADICAL_SAM"/>
    <property type="match status" value="1"/>
</dbReference>
<feature type="binding site" evidence="14">
    <location>
        <position position="128"/>
    </location>
    <ligand>
        <name>[4Fe-4S] cluster</name>
        <dbReference type="ChEBI" id="CHEBI:49883"/>
        <note>4Fe-4S-S-AdoMet</note>
    </ligand>
</feature>
<dbReference type="CDD" id="cd01335">
    <property type="entry name" value="Radical_SAM"/>
    <property type="match status" value="1"/>
</dbReference>
<comment type="cofactor">
    <cofactor evidence="2 15">
        <name>pyridoxal 5'-phosphate</name>
        <dbReference type="ChEBI" id="CHEBI:597326"/>
    </cofactor>
</comment>
<name>A0A839HBT4_9GAMM</name>
<dbReference type="RefSeq" id="WP_182581853.1">
    <property type="nucleotide sequence ID" value="NZ_JABVCQ010000001.1"/>
</dbReference>
<protein>
    <recommendedName>
        <fullName evidence="5">L-lysine 2,3-aminomutase</fullName>
    </recommendedName>
    <alternativeName>
        <fullName evidence="13">EF-P post-translational modification enzyme B</fullName>
    </alternativeName>
</protein>
<keyword evidence="6 14" id="KW-0004">4Fe-4S</keyword>
<comment type="catalytic activity">
    <reaction evidence="1">
        <text>L-lysine = D-beta-lysine</text>
        <dbReference type="Rhea" id="RHEA:44148"/>
        <dbReference type="ChEBI" id="CHEBI:32551"/>
        <dbReference type="ChEBI" id="CHEBI:84138"/>
    </reaction>
</comment>
<evidence type="ECO:0000256" key="15">
    <source>
        <dbReference type="PIRSR" id="PIRSR603739-50"/>
    </source>
</evidence>
<dbReference type="SFLD" id="SFLDG01070">
    <property type="entry name" value="PLP-dependent"/>
    <property type="match status" value="1"/>
</dbReference>
<organism evidence="17 18">
    <name type="scientific">Thiospirillum jenense</name>
    <dbReference type="NCBI Taxonomy" id="1653858"/>
    <lineage>
        <taxon>Bacteria</taxon>
        <taxon>Pseudomonadati</taxon>
        <taxon>Pseudomonadota</taxon>
        <taxon>Gammaproteobacteria</taxon>
        <taxon>Chromatiales</taxon>
        <taxon>Chromatiaceae</taxon>
        <taxon>Thiospirillum</taxon>
    </lineage>
</organism>
<dbReference type="InterPro" id="IPR058240">
    <property type="entry name" value="rSAM_sf"/>
</dbReference>
<feature type="domain" description="Radical SAM core" evidence="16">
    <location>
        <begin position="110"/>
        <end position="333"/>
    </location>
</feature>
<dbReference type="PANTHER" id="PTHR30538">
    <property type="entry name" value="LYSINE 2,3-AMINOMUTASE-RELATED"/>
    <property type="match status" value="1"/>
</dbReference>
<keyword evidence="8 14" id="KW-0479">Metal-binding</keyword>
<evidence type="ECO:0000256" key="14">
    <source>
        <dbReference type="PIRSR" id="PIRSR004911-1"/>
    </source>
</evidence>
<dbReference type="Gene3D" id="3.20.20.70">
    <property type="entry name" value="Aldolase class I"/>
    <property type="match status" value="1"/>
</dbReference>
<evidence type="ECO:0000256" key="5">
    <source>
        <dbReference type="ARBA" id="ARBA00022363"/>
    </source>
</evidence>
<evidence type="ECO:0000313" key="17">
    <source>
        <dbReference type="EMBL" id="MBB1124758.1"/>
    </source>
</evidence>
<evidence type="ECO:0000313" key="18">
    <source>
        <dbReference type="Proteomes" id="UP000548632"/>
    </source>
</evidence>
<dbReference type="InterPro" id="IPR013785">
    <property type="entry name" value="Aldolase_TIM"/>
</dbReference>
<gene>
    <name evidence="17" type="primary">epmB</name>
    <name evidence="17" type="ORF">HUK38_00755</name>
</gene>
<evidence type="ECO:0000256" key="1">
    <source>
        <dbReference type="ARBA" id="ARBA00001352"/>
    </source>
</evidence>
<dbReference type="InterPro" id="IPR022462">
    <property type="entry name" value="EpmB"/>
</dbReference>
<dbReference type="EMBL" id="JABVCQ010000001">
    <property type="protein sequence ID" value="MBB1124758.1"/>
    <property type="molecule type" value="Genomic_DNA"/>
</dbReference>
<dbReference type="NCBIfam" id="TIGR03821">
    <property type="entry name" value="EFP_modif_epmB"/>
    <property type="match status" value="1"/>
</dbReference>
<evidence type="ECO:0000256" key="10">
    <source>
        <dbReference type="ARBA" id="ARBA00023004"/>
    </source>
</evidence>
<evidence type="ECO:0000256" key="3">
    <source>
        <dbReference type="ARBA" id="ARBA00001966"/>
    </source>
</evidence>
<evidence type="ECO:0000256" key="4">
    <source>
        <dbReference type="ARBA" id="ARBA00008703"/>
    </source>
</evidence>